<accession>A0ABD5JF75</accession>
<organism evidence="3 4">
    <name type="scientific">Streptomyces antimycoticus</name>
    <dbReference type="NCBI Taxonomy" id="68175"/>
    <lineage>
        <taxon>Bacteria</taxon>
        <taxon>Bacillati</taxon>
        <taxon>Actinomycetota</taxon>
        <taxon>Actinomycetes</taxon>
        <taxon>Kitasatosporales</taxon>
        <taxon>Streptomycetaceae</taxon>
        <taxon>Streptomyces</taxon>
        <taxon>Streptomyces violaceusniger group</taxon>
    </lineage>
</organism>
<feature type="domain" description="Phage capsid-like C-terminal" evidence="2">
    <location>
        <begin position="10"/>
        <end position="293"/>
    </location>
</feature>
<protein>
    <submittedName>
        <fullName evidence="3">Phage major capsid protein</fullName>
    </submittedName>
</protein>
<comment type="subcellular location">
    <subcellularLocation>
        <location evidence="1">Virion</location>
    </subcellularLocation>
</comment>
<dbReference type="AlphaFoldDB" id="A0ABD5JF75"/>
<dbReference type="InterPro" id="IPR054612">
    <property type="entry name" value="Phage_capsid-like_C"/>
</dbReference>
<dbReference type="Gene3D" id="3.30.2320.10">
    <property type="entry name" value="hypothetical protein PF0899 domain"/>
    <property type="match status" value="1"/>
</dbReference>
<dbReference type="Proteomes" id="UP001354649">
    <property type="component" value="Unassembled WGS sequence"/>
</dbReference>
<dbReference type="NCBIfam" id="TIGR01554">
    <property type="entry name" value="major_cap_HK97"/>
    <property type="match status" value="1"/>
</dbReference>
<dbReference type="Pfam" id="PF05065">
    <property type="entry name" value="Phage_capsid"/>
    <property type="match status" value="1"/>
</dbReference>
<evidence type="ECO:0000313" key="3">
    <source>
        <dbReference type="EMBL" id="MEE4587055.1"/>
    </source>
</evidence>
<evidence type="ECO:0000256" key="1">
    <source>
        <dbReference type="ARBA" id="ARBA00004328"/>
    </source>
</evidence>
<evidence type="ECO:0000313" key="4">
    <source>
        <dbReference type="Proteomes" id="UP001354649"/>
    </source>
</evidence>
<name>A0ABD5JF75_9ACTN</name>
<sequence>MAHVNADAWIPEEYDSEVVTRVNQNSAVEALAKRKVMGSNTIEVPRMGAVSVDVVAKGTDYTDAEPTLDVVTLTTRKFGKTFTITEEDLGDTLADVVTGYQNEWAVSYARKLDNAALACTGTENGGTVPFTSLYKAAGSGQKVKTAGAVTYALLSQVFGVYESGDYANDADTVVIAHQSFKSVFRGILDNNNRPIFVEGLAGTPSTLFDIPVQFSYGLKLSATATDSPTGTVGAQGTAGNPILVVGNRQHLLLGVRSGPESLVGEEFRSDEKILKVRARRGFAVTRPEAFGILEVTTS</sequence>
<dbReference type="Gene3D" id="3.30.2400.10">
    <property type="entry name" value="Major capsid protein gp5"/>
    <property type="match status" value="1"/>
</dbReference>
<dbReference type="EMBL" id="JAZBJQ010000022">
    <property type="protein sequence ID" value="MEE4587055.1"/>
    <property type="molecule type" value="Genomic_DNA"/>
</dbReference>
<dbReference type="SUPFAM" id="SSF56563">
    <property type="entry name" value="Major capsid protein gp5"/>
    <property type="match status" value="1"/>
</dbReference>
<comment type="caution">
    <text evidence="3">The sequence shown here is derived from an EMBL/GenBank/DDBJ whole genome shotgun (WGS) entry which is preliminary data.</text>
</comment>
<dbReference type="InterPro" id="IPR024455">
    <property type="entry name" value="Phage_capsid"/>
</dbReference>
<reference evidence="3 4" key="1">
    <citation type="submission" date="2023-11" db="EMBL/GenBank/DDBJ databases">
        <title>30 novel species of actinomycetes from the DSMZ collection.</title>
        <authorList>
            <person name="Nouioui I."/>
        </authorList>
    </citation>
    <scope>NUCLEOTIDE SEQUENCE [LARGE SCALE GENOMIC DNA]</scope>
    <source>
        <strain evidence="3 4">DSM 41602</strain>
    </source>
</reference>
<gene>
    <name evidence="3" type="ORF">V2K49_28725</name>
</gene>
<evidence type="ECO:0000259" key="2">
    <source>
        <dbReference type="Pfam" id="PF05065"/>
    </source>
</evidence>
<proteinExistence type="predicted"/>